<dbReference type="PANTHER" id="PTHR43730">
    <property type="entry name" value="BETA-MANNOSIDASE"/>
    <property type="match status" value="1"/>
</dbReference>
<dbReference type="InterPro" id="IPR041625">
    <property type="entry name" value="Beta-mannosidase_Ig"/>
</dbReference>
<evidence type="ECO:0000256" key="3">
    <source>
        <dbReference type="ARBA" id="ARBA00012754"/>
    </source>
</evidence>
<comment type="similarity">
    <text evidence="2">Belongs to the glycosyl hydrolase 2 family.</text>
</comment>
<dbReference type="Gene3D" id="2.60.120.260">
    <property type="entry name" value="Galactose-binding domain-like"/>
    <property type="match status" value="1"/>
</dbReference>
<accession>A0ABV1L2E0</accession>
<organism evidence="10 11">
    <name type="scientific">Cohnella silvisoli</name>
    <dbReference type="NCBI Taxonomy" id="2873699"/>
    <lineage>
        <taxon>Bacteria</taxon>
        <taxon>Bacillati</taxon>
        <taxon>Bacillota</taxon>
        <taxon>Bacilli</taxon>
        <taxon>Bacillales</taxon>
        <taxon>Paenibacillaceae</taxon>
        <taxon>Cohnella</taxon>
    </lineage>
</organism>
<evidence type="ECO:0000256" key="2">
    <source>
        <dbReference type="ARBA" id="ARBA00007401"/>
    </source>
</evidence>
<evidence type="ECO:0000259" key="7">
    <source>
        <dbReference type="Pfam" id="PF00703"/>
    </source>
</evidence>
<dbReference type="SUPFAM" id="SSF51445">
    <property type="entry name" value="(Trans)glycosidases"/>
    <property type="match status" value="1"/>
</dbReference>
<evidence type="ECO:0000256" key="5">
    <source>
        <dbReference type="ARBA" id="ARBA00023180"/>
    </source>
</evidence>
<keyword evidence="11" id="KW-1185">Reference proteome</keyword>
<dbReference type="Gene3D" id="2.60.40.10">
    <property type="entry name" value="Immunoglobulins"/>
    <property type="match status" value="2"/>
</dbReference>
<name>A0ABV1L2E0_9BACL</name>
<feature type="domain" description="Beta-mannosidase-like galactose-binding" evidence="9">
    <location>
        <begin position="31"/>
        <end position="196"/>
    </location>
</feature>
<feature type="domain" description="Glycoside hydrolase family 2 immunoglobulin-like beta-sandwich" evidence="7">
    <location>
        <begin position="234"/>
        <end position="328"/>
    </location>
</feature>
<comment type="catalytic activity">
    <reaction evidence="1">
        <text>Hydrolysis of terminal, non-reducing beta-D-mannose residues in beta-D-mannosides.</text>
        <dbReference type="EC" id="3.2.1.25"/>
    </reaction>
</comment>
<evidence type="ECO:0000256" key="6">
    <source>
        <dbReference type="ARBA" id="ARBA00023295"/>
    </source>
</evidence>
<evidence type="ECO:0000256" key="4">
    <source>
        <dbReference type="ARBA" id="ARBA00022801"/>
    </source>
</evidence>
<dbReference type="InterPro" id="IPR050887">
    <property type="entry name" value="Beta-mannosidase_GH2"/>
</dbReference>
<feature type="domain" description="Beta-mannosidase Ig-fold" evidence="8">
    <location>
        <begin position="788"/>
        <end position="834"/>
    </location>
</feature>
<dbReference type="InterPro" id="IPR006102">
    <property type="entry name" value="Ig-like_GH2"/>
</dbReference>
<dbReference type="Gene3D" id="3.20.20.80">
    <property type="entry name" value="Glycosidases"/>
    <property type="match status" value="1"/>
</dbReference>
<dbReference type="SUPFAM" id="SSF49303">
    <property type="entry name" value="beta-Galactosidase/glucuronidase domain"/>
    <property type="match status" value="2"/>
</dbReference>
<proteinExistence type="inferred from homology"/>
<dbReference type="SUPFAM" id="SSF49785">
    <property type="entry name" value="Galactose-binding domain-like"/>
    <property type="match status" value="1"/>
</dbReference>
<comment type="caution">
    <text evidence="10">The sequence shown here is derived from an EMBL/GenBank/DDBJ whole genome shotgun (WGS) entry which is preliminary data.</text>
</comment>
<keyword evidence="6" id="KW-0326">Glycosidase</keyword>
<dbReference type="InterPro" id="IPR008979">
    <property type="entry name" value="Galactose-bd-like_sf"/>
</dbReference>
<dbReference type="InterPro" id="IPR013783">
    <property type="entry name" value="Ig-like_fold"/>
</dbReference>
<reference evidence="10 11" key="1">
    <citation type="journal article" date="2023" name="Genome Announc.">
        <title>Pan-Genome Analyses of the Genus Cohnella and Proposal of the Novel Species Cohnella silvisoli sp. nov., Isolated from Forest Soil.</title>
        <authorList>
            <person name="Wang C."/>
            <person name="Mao L."/>
            <person name="Bao G."/>
            <person name="Zhu H."/>
        </authorList>
    </citation>
    <scope>NUCLEOTIDE SEQUENCE [LARGE SCALE GENOMIC DNA]</scope>
    <source>
        <strain evidence="10 11">NL03-T5-1</strain>
    </source>
</reference>
<evidence type="ECO:0000313" key="10">
    <source>
        <dbReference type="EMBL" id="MEQ4486447.1"/>
    </source>
</evidence>
<evidence type="ECO:0000256" key="1">
    <source>
        <dbReference type="ARBA" id="ARBA00000829"/>
    </source>
</evidence>
<dbReference type="PANTHER" id="PTHR43730:SF1">
    <property type="entry name" value="BETA-MANNOSIDASE"/>
    <property type="match status" value="1"/>
</dbReference>
<dbReference type="RefSeq" id="WP_232189535.1">
    <property type="nucleotide sequence ID" value="NZ_JAIOAP010000020.1"/>
</dbReference>
<evidence type="ECO:0000259" key="8">
    <source>
        <dbReference type="Pfam" id="PF17753"/>
    </source>
</evidence>
<dbReference type="InterPro" id="IPR054593">
    <property type="entry name" value="Beta-mannosidase-like_N2"/>
</dbReference>
<protein>
    <recommendedName>
        <fullName evidence="3">beta-mannosidase</fullName>
        <ecNumber evidence="3">3.2.1.25</ecNumber>
    </recommendedName>
</protein>
<dbReference type="Pfam" id="PF00703">
    <property type="entry name" value="Glyco_hydro_2"/>
    <property type="match status" value="1"/>
</dbReference>
<gene>
    <name evidence="10" type="ORF">QJS35_29155</name>
</gene>
<sequence length="851" mass="97028">MYKMTLNDGWAVCFEDLSWGADRHGEVTGRTDGWMEASLPCDIHMPLIETGVIEEPLVKDHFFDCEWTEHKSWWFRKTFRPSVETCSMNRVELVLESLDAEADIFLNGIMLGHHRSAFYPFRQEVKSLLREGDNELLVRVTSGLEAYDGEDMTRFKDRVGMEKAHNRGDIRRIFARKPQYGFGWDWGPRVATCGIVGDVYLAAYDDLAIRQVHAFTESVSLGKGGDNSGGANEANIRFEVEVEQFHPFASIEAHVEIRLSFAGESILTLSKSMPLHSGLNFVDFRYTLTGAKLWWPNDMGSPDLYTVFVSVSTGGHTASYPSFEMGIRTIELNQNPVNENERLFAIHVNGVRTFCKGGNWVPADSVYARITEEKYKSLVEEAKEAHFNMLRVWGGGLYEKNAFYEACDRNGIMVWQDFMFACALYPDDLEWFQEEVRQEMEYQTSRLRNHASLVLWCGNNENHWNFDMWKAANPDESFVGGAVCYNELAPRIVRRNCPEIPYWNSSPYGGEHPNGEDRGDCHYWFDAMMSPEMANRITPERYDGWNAKFVSEYGYIGPCRKSTIERFHAGEPFNREGRIWQLHNNLFEKDTVAAGIEMHYADAGGLDVDRYLLYAGLCQGLMYGYSLEAFRYRTDCSGGLFWMYNDCWGEIGWSVIDYELRRKISWYFVKRACAPVTLIAREVDGNIRVIGINETGKDIRCELEYGYVSFDGRIRSTSKTSVGLPAYSRGVALEFAKEETNRKEGCWFVTPGTNTAATEVLPAVLREGAVRDLNLASPTLTVRGFIRLKEDIQFTVGSDVYAHAVHFGLSDHLRLSDEYFDLLPGQSRTVTIYGASDIIGLEQIQPRAVQP</sequence>
<dbReference type="Proteomes" id="UP001493487">
    <property type="component" value="Unassembled WGS sequence"/>
</dbReference>
<evidence type="ECO:0000313" key="11">
    <source>
        <dbReference type="Proteomes" id="UP001493487"/>
    </source>
</evidence>
<evidence type="ECO:0000259" key="9">
    <source>
        <dbReference type="Pfam" id="PF22666"/>
    </source>
</evidence>
<dbReference type="EC" id="3.2.1.25" evidence="3"/>
<dbReference type="InterPro" id="IPR036156">
    <property type="entry name" value="Beta-gal/glucu_dom_sf"/>
</dbReference>
<dbReference type="EMBL" id="JASKHM010000021">
    <property type="protein sequence ID" value="MEQ4486447.1"/>
    <property type="molecule type" value="Genomic_DNA"/>
</dbReference>
<keyword evidence="4" id="KW-0378">Hydrolase</keyword>
<dbReference type="Pfam" id="PF22666">
    <property type="entry name" value="Glyco_hydro_2_N2"/>
    <property type="match status" value="1"/>
</dbReference>
<dbReference type="Pfam" id="PF17753">
    <property type="entry name" value="Ig_mannosidase"/>
    <property type="match status" value="1"/>
</dbReference>
<keyword evidence="5" id="KW-0325">Glycoprotein</keyword>
<dbReference type="InterPro" id="IPR017853">
    <property type="entry name" value="GH"/>
</dbReference>